<dbReference type="PROSITE" id="PS00107">
    <property type="entry name" value="PROTEIN_KINASE_ATP"/>
    <property type="match status" value="1"/>
</dbReference>
<proteinExistence type="inferred from homology"/>
<accession>A0A2C9US38</accession>
<dbReference type="PANTHER" id="PTHR48016">
    <property type="entry name" value="MAP KINASE KINASE KINASE SSK2-RELATED-RELATED"/>
    <property type="match status" value="1"/>
</dbReference>
<organism evidence="12 13">
    <name type="scientific">Manihot esculenta</name>
    <name type="common">Cassava</name>
    <name type="synonym">Jatropha manihot</name>
    <dbReference type="NCBI Taxonomy" id="3983"/>
    <lineage>
        <taxon>Eukaryota</taxon>
        <taxon>Viridiplantae</taxon>
        <taxon>Streptophyta</taxon>
        <taxon>Embryophyta</taxon>
        <taxon>Tracheophyta</taxon>
        <taxon>Spermatophyta</taxon>
        <taxon>Magnoliopsida</taxon>
        <taxon>eudicotyledons</taxon>
        <taxon>Gunneridae</taxon>
        <taxon>Pentapetalae</taxon>
        <taxon>rosids</taxon>
        <taxon>fabids</taxon>
        <taxon>Malpighiales</taxon>
        <taxon>Euphorbiaceae</taxon>
        <taxon>Crotonoideae</taxon>
        <taxon>Manihoteae</taxon>
        <taxon>Manihot</taxon>
    </lineage>
</organism>
<feature type="binding site" evidence="9">
    <location>
        <position position="273"/>
    </location>
    <ligand>
        <name>ATP</name>
        <dbReference type="ChEBI" id="CHEBI:30616"/>
    </ligand>
</feature>
<evidence type="ECO:0000256" key="1">
    <source>
        <dbReference type="ARBA" id="ARBA00006529"/>
    </source>
</evidence>
<dbReference type="PANTHER" id="PTHR48016:SF8">
    <property type="entry name" value="MITOGEN-ACTIVATED PROTEIN KINASE KINASE KINASE 3"/>
    <property type="match status" value="1"/>
</dbReference>
<dbReference type="STRING" id="3983.A0A2C9US38"/>
<dbReference type="EC" id="2.7.11.25" evidence="2"/>
<evidence type="ECO:0000256" key="10">
    <source>
        <dbReference type="SAM" id="MobiDB-lite"/>
    </source>
</evidence>
<dbReference type="Pfam" id="PF00069">
    <property type="entry name" value="Pkinase"/>
    <property type="match status" value="1"/>
</dbReference>
<dbReference type="EMBL" id="CM004399">
    <property type="protein sequence ID" value="OAY33332.1"/>
    <property type="molecule type" value="Genomic_DNA"/>
</dbReference>
<evidence type="ECO:0000259" key="11">
    <source>
        <dbReference type="PROSITE" id="PS50011"/>
    </source>
</evidence>
<dbReference type="AlphaFoldDB" id="A0A2C9US38"/>
<dbReference type="CDD" id="cd06632">
    <property type="entry name" value="STKc_MEKK1_plant"/>
    <property type="match status" value="1"/>
</dbReference>
<dbReference type="InterPro" id="IPR017441">
    <property type="entry name" value="Protein_kinase_ATP_BS"/>
</dbReference>
<dbReference type="OrthoDB" id="266718at2759"/>
<comment type="similarity">
    <text evidence="1">Belongs to the protein kinase superfamily. STE Ser/Thr protein kinase family. MAP kinase kinase kinase subfamily.</text>
</comment>
<evidence type="ECO:0000313" key="12">
    <source>
        <dbReference type="EMBL" id="OAY33332.1"/>
    </source>
</evidence>
<evidence type="ECO:0000313" key="13">
    <source>
        <dbReference type="Proteomes" id="UP000091857"/>
    </source>
</evidence>
<dbReference type="Proteomes" id="UP000091857">
    <property type="component" value="Chromosome 13"/>
</dbReference>
<comment type="caution">
    <text evidence="12">The sequence shown here is derived from an EMBL/GenBank/DDBJ whole genome shotgun (WGS) entry which is preliminary data.</text>
</comment>
<evidence type="ECO:0000256" key="5">
    <source>
        <dbReference type="ARBA" id="ARBA00022777"/>
    </source>
</evidence>
<dbReference type="PROSITE" id="PS50011">
    <property type="entry name" value="PROTEIN_KINASE_DOM"/>
    <property type="match status" value="1"/>
</dbReference>
<dbReference type="FunFam" id="1.10.510.10:FF:000186">
    <property type="entry name" value="Mitogen-activated protein kinase kinase kinase"/>
    <property type="match status" value="1"/>
</dbReference>
<dbReference type="InterPro" id="IPR050538">
    <property type="entry name" value="MAP_kinase_kinase_kinase"/>
</dbReference>
<feature type="compositionally biased region" description="Basic and acidic residues" evidence="10">
    <location>
        <begin position="7"/>
        <end position="20"/>
    </location>
</feature>
<dbReference type="OMA" id="HPTYAMM"/>
<evidence type="ECO:0000256" key="6">
    <source>
        <dbReference type="ARBA" id="ARBA00022840"/>
    </source>
</evidence>
<evidence type="ECO:0000256" key="2">
    <source>
        <dbReference type="ARBA" id="ARBA00012406"/>
    </source>
</evidence>
<keyword evidence="13" id="KW-1185">Reference proteome</keyword>
<dbReference type="Gramene" id="Manes.13G087000.1.v8.1">
    <property type="protein sequence ID" value="Manes.13G087000.1.v8.1.CDS"/>
    <property type="gene ID" value="Manes.13G087000.v8.1"/>
</dbReference>
<evidence type="ECO:0000256" key="8">
    <source>
        <dbReference type="ARBA" id="ARBA00048329"/>
    </source>
</evidence>
<dbReference type="GO" id="GO:0004709">
    <property type="term" value="F:MAP kinase kinase kinase activity"/>
    <property type="evidence" value="ECO:0000318"/>
    <property type="project" value="GO_Central"/>
</dbReference>
<dbReference type="GO" id="GO:0005524">
    <property type="term" value="F:ATP binding"/>
    <property type="evidence" value="ECO:0007669"/>
    <property type="project" value="UniProtKB-UniRule"/>
</dbReference>
<dbReference type="SUPFAM" id="SSF56112">
    <property type="entry name" value="Protein kinase-like (PK-like)"/>
    <property type="match status" value="1"/>
</dbReference>
<keyword evidence="6 9" id="KW-0067">ATP-binding</keyword>
<keyword evidence="5" id="KW-0418">Kinase</keyword>
<comment type="catalytic activity">
    <reaction evidence="7">
        <text>L-threonyl-[protein] + ATP = O-phospho-L-threonyl-[protein] + ADP + H(+)</text>
        <dbReference type="Rhea" id="RHEA:46608"/>
        <dbReference type="Rhea" id="RHEA-COMP:11060"/>
        <dbReference type="Rhea" id="RHEA-COMP:11605"/>
        <dbReference type="ChEBI" id="CHEBI:15378"/>
        <dbReference type="ChEBI" id="CHEBI:30013"/>
        <dbReference type="ChEBI" id="CHEBI:30616"/>
        <dbReference type="ChEBI" id="CHEBI:61977"/>
        <dbReference type="ChEBI" id="CHEBI:456216"/>
        <dbReference type="EC" id="2.7.11.25"/>
    </reaction>
</comment>
<evidence type="ECO:0000256" key="7">
    <source>
        <dbReference type="ARBA" id="ARBA00047559"/>
    </source>
</evidence>
<reference evidence="13" key="1">
    <citation type="journal article" date="2016" name="Nat. Biotechnol.">
        <title>Sequencing wild and cultivated cassava and related species reveals extensive interspecific hybridization and genetic diversity.</title>
        <authorList>
            <person name="Bredeson J.V."/>
            <person name="Lyons J.B."/>
            <person name="Prochnik S.E."/>
            <person name="Wu G.A."/>
            <person name="Ha C.M."/>
            <person name="Edsinger-Gonzales E."/>
            <person name="Grimwood J."/>
            <person name="Schmutz J."/>
            <person name="Rabbi I.Y."/>
            <person name="Egesi C."/>
            <person name="Nauluvula P."/>
            <person name="Lebot V."/>
            <person name="Ndunguru J."/>
            <person name="Mkamilo G."/>
            <person name="Bart R.S."/>
            <person name="Setter T.L."/>
            <person name="Gleadow R.M."/>
            <person name="Kulakow P."/>
            <person name="Ferguson M.E."/>
            <person name="Rounsley S."/>
            <person name="Rokhsar D.S."/>
        </authorList>
    </citation>
    <scope>NUCLEOTIDE SEQUENCE [LARGE SCALE GENOMIC DNA]</scope>
    <source>
        <strain evidence="13">cv. AM560-2</strain>
    </source>
</reference>
<protein>
    <recommendedName>
        <fullName evidence="2">mitogen-activated protein kinase kinase kinase</fullName>
        <ecNumber evidence="2">2.7.11.25</ecNumber>
    </recommendedName>
</protein>
<dbReference type="SMART" id="SM00220">
    <property type="entry name" value="S_TKc"/>
    <property type="match status" value="1"/>
</dbReference>
<evidence type="ECO:0000256" key="9">
    <source>
        <dbReference type="PROSITE-ProRule" id="PRU10141"/>
    </source>
</evidence>
<evidence type="ECO:0000256" key="3">
    <source>
        <dbReference type="ARBA" id="ARBA00022679"/>
    </source>
</evidence>
<feature type="compositionally biased region" description="Low complexity" evidence="10">
    <location>
        <begin position="218"/>
        <end position="230"/>
    </location>
</feature>
<keyword evidence="4 9" id="KW-0547">Nucleotide-binding</keyword>
<feature type="compositionally biased region" description="Low complexity" evidence="10">
    <location>
        <begin position="104"/>
        <end position="117"/>
    </location>
</feature>
<dbReference type="GO" id="GO:0005737">
    <property type="term" value="C:cytoplasm"/>
    <property type="evidence" value="ECO:0000318"/>
    <property type="project" value="GO_Central"/>
</dbReference>
<dbReference type="Gene3D" id="1.10.510.10">
    <property type="entry name" value="Transferase(Phosphotransferase) domain 1"/>
    <property type="match status" value="1"/>
</dbReference>
<name>A0A2C9US38_MANES</name>
<sequence length="649" mass="69890">MPGWWEWGKKSSKNKEEKQQQQDNPYGKNDVSTKKTTKKKPKSFDEVVLTRNSPRGSKDLAGGSSGFSGFDSDSVEKRGLPLPTPSGSGSDHGISGIGLGSGSASGSMSSVSSSGSSGEDHPISNEHNSSLFGVYRGQGDIRFNAGSRSPGPGSRSPGPGSRSPGPGSRSPGPASRGPSRSASPLHPLLGGVNVDSPTGRLEDGKSQCHPLPLPPGSPSSTSSFLPSTRTPVATESTTVLVSKWKKGKLLGRGTFGHVYLGFNSESGQMCAIKEVRVVSDDQTSKECLKQLNQEINLLSQLSHPNIVRYYGSELSEETLSVYLEYVSGGSIHKLLQEYGAFKEPVIQNYTRQILCGLSYLHGRNTVHRDIKGANILVDPNGEIKLVDFGMAKHITACSSMLSFKGSPYWMAPEVVMNTNGYSLAVDIWSLGCTILEMATSRPPWNQYEGVAAIFKIGNSKDMPDIPDHLSNDAKSFIKLCLQRDPSARPTASQLLDHPFIRDQSTARVANINIIREAFPYTSDGSRTLPVLDLHSNRTSLTLSDGDYAMKHVVTNARGLKNTRDDSRMITSLPVSPCSSPLRQYGPAHKSCFLSPSHPTFALAGQSGYNLSDYSLYSTRPNVTNAHDTCLETSLLRSQTPGASPRTRPI</sequence>
<dbReference type="InterPro" id="IPR000719">
    <property type="entry name" value="Prot_kinase_dom"/>
</dbReference>
<feature type="region of interest" description="Disordered" evidence="10">
    <location>
        <begin position="1"/>
        <end position="230"/>
    </location>
</feature>
<keyword evidence="3" id="KW-0808">Transferase</keyword>
<dbReference type="GO" id="GO:0000165">
    <property type="term" value="P:MAPK cascade"/>
    <property type="evidence" value="ECO:0000318"/>
    <property type="project" value="GO_Central"/>
</dbReference>
<comment type="catalytic activity">
    <reaction evidence="8">
        <text>L-seryl-[protein] + ATP = O-phospho-L-seryl-[protein] + ADP + H(+)</text>
        <dbReference type="Rhea" id="RHEA:17989"/>
        <dbReference type="Rhea" id="RHEA-COMP:9863"/>
        <dbReference type="Rhea" id="RHEA-COMP:11604"/>
        <dbReference type="ChEBI" id="CHEBI:15378"/>
        <dbReference type="ChEBI" id="CHEBI:29999"/>
        <dbReference type="ChEBI" id="CHEBI:30616"/>
        <dbReference type="ChEBI" id="CHEBI:83421"/>
        <dbReference type="ChEBI" id="CHEBI:456216"/>
        <dbReference type="EC" id="2.7.11.25"/>
    </reaction>
</comment>
<dbReference type="InterPro" id="IPR011009">
    <property type="entry name" value="Kinase-like_dom_sf"/>
</dbReference>
<gene>
    <name evidence="12" type="ORF">MANES_13G087000v8</name>
</gene>
<feature type="domain" description="Protein kinase" evidence="11">
    <location>
        <begin position="244"/>
        <end position="500"/>
    </location>
</feature>
<evidence type="ECO:0000256" key="4">
    <source>
        <dbReference type="ARBA" id="ARBA00022741"/>
    </source>
</evidence>
<feature type="compositionally biased region" description="Low complexity" evidence="10">
    <location>
        <begin position="145"/>
        <end position="184"/>
    </location>
</feature>